<dbReference type="InterPro" id="IPR019542">
    <property type="entry name" value="Enhancer_polycomb-like_N"/>
</dbReference>
<feature type="compositionally biased region" description="Low complexity" evidence="7">
    <location>
        <begin position="320"/>
        <end position="329"/>
    </location>
</feature>
<feature type="compositionally biased region" description="Basic residues" evidence="7">
    <location>
        <begin position="330"/>
        <end position="340"/>
    </location>
</feature>
<dbReference type="InterPro" id="IPR024943">
    <property type="entry name" value="Enhancer_polycomb"/>
</dbReference>
<dbReference type="GO" id="GO:0006357">
    <property type="term" value="P:regulation of transcription by RNA polymerase II"/>
    <property type="evidence" value="ECO:0007669"/>
    <property type="project" value="InterPro"/>
</dbReference>
<dbReference type="AlphaFoldDB" id="F1KQY5"/>
<evidence type="ECO:0000256" key="1">
    <source>
        <dbReference type="ARBA" id="ARBA00004123"/>
    </source>
</evidence>
<dbReference type="GO" id="GO:0035267">
    <property type="term" value="C:NuA4 histone acetyltransferase complex"/>
    <property type="evidence" value="ECO:0007669"/>
    <property type="project" value="InterPro"/>
</dbReference>
<comment type="similarity">
    <text evidence="2 6">Belongs to the enhancer of polycomb family.</text>
</comment>
<dbReference type="PANTHER" id="PTHR14898">
    <property type="entry name" value="ENHANCER OF POLYCOMB"/>
    <property type="match status" value="1"/>
</dbReference>
<accession>F1KQY5</accession>
<evidence type="ECO:0000256" key="6">
    <source>
        <dbReference type="RuleBase" id="RU361124"/>
    </source>
</evidence>
<dbReference type="Pfam" id="PF10513">
    <property type="entry name" value="EPL1"/>
    <property type="match status" value="1"/>
</dbReference>
<evidence type="ECO:0000256" key="4">
    <source>
        <dbReference type="ARBA" id="ARBA00023163"/>
    </source>
</evidence>
<evidence type="ECO:0000256" key="2">
    <source>
        <dbReference type="ARBA" id="ARBA00008035"/>
    </source>
</evidence>
<evidence type="ECO:0000256" key="5">
    <source>
        <dbReference type="ARBA" id="ARBA00023242"/>
    </source>
</evidence>
<keyword evidence="5 6" id="KW-0539">Nucleus</keyword>
<evidence type="ECO:0000259" key="8">
    <source>
        <dbReference type="Pfam" id="PF10513"/>
    </source>
</evidence>
<feature type="compositionally biased region" description="Polar residues" evidence="7">
    <location>
        <begin position="1082"/>
        <end position="1104"/>
    </location>
</feature>
<proteinExistence type="evidence at transcript level"/>
<feature type="region of interest" description="Disordered" evidence="7">
    <location>
        <begin position="312"/>
        <end position="346"/>
    </location>
</feature>
<evidence type="ECO:0000256" key="3">
    <source>
        <dbReference type="ARBA" id="ARBA00023015"/>
    </source>
</evidence>
<dbReference type="EMBL" id="JI164433">
    <property type="protein sequence ID" value="ADY40289.1"/>
    <property type="molecule type" value="mRNA"/>
</dbReference>
<reference evidence="9" key="1">
    <citation type="journal article" date="2011" name="Genome Res.">
        <title>Deep small RNA sequencing from the nematode Ascaris reveals conservation, functional diversification, and novel developmental profiles.</title>
        <authorList>
            <person name="Wang J."/>
            <person name="Czech B."/>
            <person name="Crunk A."/>
            <person name="Wallace A."/>
            <person name="Mitreva M."/>
            <person name="Hannon G.J."/>
            <person name="Davis R.E."/>
        </authorList>
    </citation>
    <scope>NUCLEOTIDE SEQUENCE</scope>
</reference>
<dbReference type="GO" id="GO:0005634">
    <property type="term" value="C:nucleus"/>
    <property type="evidence" value="ECO:0007669"/>
    <property type="project" value="UniProtKB-SubCell"/>
</dbReference>
<comment type="subcellular location">
    <subcellularLocation>
        <location evidence="1 6">Nucleus</location>
    </subcellularLocation>
</comment>
<keyword evidence="4 6" id="KW-0804">Transcription</keyword>
<evidence type="ECO:0000313" key="9">
    <source>
        <dbReference type="EMBL" id="ADY40289.1"/>
    </source>
</evidence>
<protein>
    <recommendedName>
        <fullName evidence="6">Enhancer of polycomb-like protein</fullName>
    </recommendedName>
</protein>
<evidence type="ECO:0000256" key="7">
    <source>
        <dbReference type="SAM" id="MobiDB-lite"/>
    </source>
</evidence>
<keyword evidence="3 6" id="KW-0805">Transcription regulation</keyword>
<name>F1KQY5_ASCSU</name>
<feature type="region of interest" description="Disordered" evidence="7">
    <location>
        <begin position="1082"/>
        <end position="1114"/>
    </location>
</feature>
<feature type="region of interest" description="Disordered" evidence="7">
    <location>
        <begin position="787"/>
        <end position="844"/>
    </location>
</feature>
<feature type="domain" description="Enhancer of polycomb-like N-terminal" evidence="8">
    <location>
        <begin position="10"/>
        <end position="152"/>
    </location>
</feature>
<organism evidence="9">
    <name type="scientific">Ascaris suum</name>
    <name type="common">Pig roundworm</name>
    <name type="synonym">Ascaris lumbricoides</name>
    <dbReference type="NCBI Taxonomy" id="6253"/>
    <lineage>
        <taxon>Eukaryota</taxon>
        <taxon>Metazoa</taxon>
        <taxon>Ecdysozoa</taxon>
        <taxon>Nematoda</taxon>
        <taxon>Chromadorea</taxon>
        <taxon>Rhabditida</taxon>
        <taxon>Spirurina</taxon>
        <taxon>Ascaridomorpha</taxon>
        <taxon>Ascaridoidea</taxon>
        <taxon>Ascarididae</taxon>
        <taxon>Ascaris</taxon>
    </lineage>
</organism>
<sequence>MATTSKLSFRARNLDASKSMPVYVVDELPDLAECAPINRAVAQMPTGMEKDEEMESHLQEAIIAQQASTSGIAVENHVIPTPKVMLVESTHYDSIYPIQPTPFRNQFIKVQASLTIDREQPEYDVDSEDEQWLSERGHLSADNFERMMELLEGASSDVQICQPKEARSLLKDFEDDLIDDVYDYWLQKRKDAAATRNIASLIPRVKTDNRRDAPGAVNPYVAFRRRAEKIQTRRNRKNDEDSYEKMFKLAYDIGKALILFDMVRKREQGKSELLALDEAIFDARWALGDSGSHYYNQLLAKMKPDSVAANIADESQDETSSSAAISVKSKSSHKKKKHSRNSAVASTDKDVLNRSWLRKITEAWNRPPVLMSTLSGGCSQRVSSLVDTERNAAAAEAAVDGRYAFKRRRGCVYRDVLPSSTSAGNITTTEELEARLRGHTPSLLRASASHANTQTSAVSKDPSLRFYKTFLPSSTNKGVRRCIGYARRRVGRGGRIIFDRFLCSPPSTSQRAPDDMPHPYTDMARTYEGRVVDDGSEDDTWSVDSEEERMEKERVEEQYVRRDELFRLRIFDGASEAVTQRLQTGAYVDPFEYVDHHWTTPGGSSSQRFILEPGGGNFRTTLLLKDNGGAVNGFHPCNIASGTYENTAMNEGGRVVAPMGNMQVSSTSFMSSPSVLANGASISQTTSATPNGILVMPSPAITAGGTAVVQHQEKRIADASLRIGMISTSSTSTEHQQQQHEGLPIFYPHLPPPETNPIIGLEEAGGQHQHVAHSADQGNCMLGRTASLRIPFRQTPSKRLNSSDRRQHSSFGHSSHEKAFSNGNAAEGPRIRVNGVRRPKGSSPSIAQLASSIVAEANLKRLGSSLTKLGSEAAVGVVDTKRLELAIAGSGARIKVPPLSANLCASVPVKIMDGNGAPLIEVLKSPPKAVSYPSRQYHQTLAAGSLSPTSVASNCYATTDNLGGITSSPDSESMSPPMSTSPAVVPELGRHFSIDDAKLPTPVAVVSGSMNGISTSVQVDKTHGELMKRSFAADAGKICLVRKRSSDDLQSRHHTPRAAVAAIPRCGSSYVRRKLSTAPIVSLSTSPQPMGRSPNNATAGQLSPSGGILPTSPSNDSYYLSSKLNTNSAATHIEVSEGPFVG</sequence>